<dbReference type="InterPro" id="IPR055135">
    <property type="entry name" value="PRMT_dom"/>
</dbReference>
<evidence type="ECO:0000256" key="4">
    <source>
        <dbReference type="ARBA" id="ARBA00011925"/>
    </source>
</evidence>
<evidence type="ECO:0000259" key="21">
    <source>
        <dbReference type="Pfam" id="PF22528"/>
    </source>
</evidence>
<dbReference type="EC" id="2.1.1.319" evidence="4"/>
<dbReference type="GO" id="GO:0035241">
    <property type="term" value="F:protein-arginine omega-N monomethyltransferase activity"/>
    <property type="evidence" value="ECO:0007669"/>
    <property type="project" value="UniProtKB-ARBA"/>
</dbReference>
<feature type="compositionally biased region" description="Basic and acidic residues" evidence="18">
    <location>
        <begin position="592"/>
        <end position="601"/>
    </location>
</feature>
<dbReference type="GO" id="GO:0070611">
    <property type="term" value="F:histone H3R2 methyltransferase activity"/>
    <property type="evidence" value="ECO:0007669"/>
    <property type="project" value="TreeGrafter"/>
</dbReference>
<dbReference type="FunFam" id="3.40.50.150:FF:000031">
    <property type="entry name" value="Putative Histone-arginine methyltransferase CARM1"/>
    <property type="match status" value="1"/>
</dbReference>
<evidence type="ECO:0000256" key="3">
    <source>
        <dbReference type="ARBA" id="ARBA00011738"/>
    </source>
</evidence>
<evidence type="ECO:0000313" key="22">
    <source>
        <dbReference type="EMBL" id="AOG17775.1"/>
    </source>
</evidence>
<dbReference type="PANTHER" id="PTHR11006:SF10">
    <property type="entry name" value="HISTONE-ARGININE METHYLTRANSFERASE CARMER-RELATED"/>
    <property type="match status" value="1"/>
</dbReference>
<evidence type="ECO:0000256" key="6">
    <source>
        <dbReference type="ARBA" id="ARBA00022490"/>
    </source>
</evidence>
<proteinExistence type="evidence at transcript level"/>
<feature type="domain" description="Methyltransferase" evidence="20">
    <location>
        <begin position="171"/>
        <end position="266"/>
    </location>
</feature>
<feature type="domain" description="Protein arginine N-methyltransferase" evidence="21">
    <location>
        <begin position="272"/>
        <end position="440"/>
    </location>
</feature>
<dbReference type="GO" id="GO:0035242">
    <property type="term" value="F:protein-arginine omega-N asymmetric methyltransferase activity"/>
    <property type="evidence" value="ECO:0007669"/>
    <property type="project" value="UniProtKB-EC"/>
</dbReference>
<dbReference type="GO" id="GO:0005634">
    <property type="term" value="C:nucleus"/>
    <property type="evidence" value="ECO:0007669"/>
    <property type="project" value="UniProtKB-SubCell"/>
</dbReference>
<keyword evidence="13" id="KW-0539">Nucleus</keyword>
<dbReference type="GO" id="GO:0006355">
    <property type="term" value="P:regulation of DNA-templated transcription"/>
    <property type="evidence" value="ECO:0007669"/>
    <property type="project" value="UniProtKB-ARBA"/>
</dbReference>
<dbReference type="Gene3D" id="3.40.50.150">
    <property type="entry name" value="Vaccinia Virus protein VP39"/>
    <property type="match status" value="1"/>
</dbReference>
<dbReference type="Pfam" id="PF03959">
    <property type="entry name" value="FSH1"/>
    <property type="match status" value="1"/>
</dbReference>
<dbReference type="PANTHER" id="PTHR11006">
    <property type="entry name" value="PROTEIN ARGININE N-METHYLTRANSFERASE"/>
    <property type="match status" value="1"/>
</dbReference>
<keyword evidence="7 17" id="KW-0489">Methyltransferase</keyword>
<name>A0A1B3PDH2_9DIPT</name>
<dbReference type="PROSITE" id="PS51678">
    <property type="entry name" value="SAM_MT_PRMT"/>
    <property type="match status" value="1"/>
</dbReference>
<keyword evidence="8 17" id="KW-0808">Transferase</keyword>
<evidence type="ECO:0000256" key="2">
    <source>
        <dbReference type="ARBA" id="ARBA00004496"/>
    </source>
</evidence>
<evidence type="ECO:0000256" key="7">
    <source>
        <dbReference type="ARBA" id="ARBA00022603"/>
    </source>
</evidence>
<dbReference type="GO" id="GO:0032259">
    <property type="term" value="P:methylation"/>
    <property type="evidence" value="ECO:0007669"/>
    <property type="project" value="UniProtKB-KW"/>
</dbReference>
<evidence type="ECO:0000256" key="5">
    <source>
        <dbReference type="ARBA" id="ARBA00022481"/>
    </source>
</evidence>
<dbReference type="SUPFAM" id="SSF53474">
    <property type="entry name" value="alpha/beta-Hydrolases"/>
    <property type="match status" value="1"/>
</dbReference>
<evidence type="ECO:0000259" key="19">
    <source>
        <dbReference type="Pfam" id="PF03959"/>
    </source>
</evidence>
<evidence type="ECO:0000256" key="13">
    <source>
        <dbReference type="ARBA" id="ARBA00023242"/>
    </source>
</evidence>
<dbReference type="InterPro" id="IPR041698">
    <property type="entry name" value="Methyltransf_25"/>
</dbReference>
<dbReference type="EMBL" id="KU659977">
    <property type="protein sequence ID" value="AOG17775.1"/>
    <property type="molecule type" value="mRNA"/>
</dbReference>
<keyword evidence="12" id="KW-0804">Transcription</keyword>
<evidence type="ECO:0000256" key="17">
    <source>
        <dbReference type="PROSITE-ProRule" id="PRU01015"/>
    </source>
</evidence>
<comment type="function">
    <text evidence="15">Methylates (mono- and asymmetric dimethylation) the guanidino nitrogens of arginyl residues in proteins. May methylate histone H3 at 'Arg-17' and activate transcription via chromatin remodeling.</text>
</comment>
<comment type="subunit">
    <text evidence="3">Homodimer.</text>
</comment>
<dbReference type="Pfam" id="PF22528">
    <property type="entry name" value="PRMT_C"/>
    <property type="match status" value="1"/>
</dbReference>
<evidence type="ECO:0000256" key="11">
    <source>
        <dbReference type="ARBA" id="ARBA00023015"/>
    </source>
</evidence>
<evidence type="ECO:0000256" key="16">
    <source>
        <dbReference type="ARBA" id="ARBA00074195"/>
    </source>
</evidence>
<keyword evidence="11" id="KW-0805">Transcription regulation</keyword>
<dbReference type="InterPro" id="IPR025799">
    <property type="entry name" value="Arg_MeTrfase"/>
</dbReference>
<dbReference type="GO" id="GO:0005737">
    <property type="term" value="C:cytoplasm"/>
    <property type="evidence" value="ECO:0007669"/>
    <property type="project" value="UniProtKB-SubCell"/>
</dbReference>
<sequence>MLLKKALSLSFCKIINTNSLDERTFHDEIGLLCCYDPEGVVLKFIKDKNITNGGRNDDDERENVELEILVTKKTTLKKQRDLHVITATDDIILMKLSSLDEDKQFDEVLKKVQNVNNSVFLMRTEDSSANQYFQFYGYLSQQQNMMQDFVRTSTYQKAIHGNFNDFNGKTVLDVGAGSGILSFFAAQAGAAKVYAVEASNMAQYAQQLVAANNLNERITVIAGKIEEIDLPEKVDIIISEPMGYMLYNERMLETYLHAKKWLKPNGKMFPSRGDLHVAPFCDEALYIEQYNKANFWYQSSFHNVDLSSLREAAMKEYFRQPIVDTFDIRICQAKSIRHVVDFLQAAEEDLHRIEIPLEFHMLETGTCHGLAFWFDVEFCGSSQSVWLSTSPTEPLTHWYQVRCLLQNPIFVKQGQLLTGRVLLVANKRQSYDVTIELTLEGTSISSYNTLDLKNPYFRYTGAAQMPPGNNTQSPSELYWSSLDNQGSRTAVNILNGISVNGLGEVQLDATQTIMNQNLMTIGNPQTQQQQPQYQHFPNPNIHTGSIPSVGVGRSNYNTNFQPAGNLVVDKSVEDTRSLIAIEQSNRIMTKNAKTEEPDDSQRSWWGNHENGSFKGTNQNGPAFGFEESLKFVEKVWSENEFHGLIGFSQGASFVSLICSMAERNLTSIKPRFAMMVAGFKSGSLVHKNCYESKISLPSMHVYGMSDDIINHEMSEALVSCFSYPKVVNHQGGHFFPATAANEKQPYIHFFQDQLQSYLEDREMKMNGVVTQDQEEEVIDEGGSS</sequence>
<evidence type="ECO:0000256" key="18">
    <source>
        <dbReference type="SAM" id="MobiDB-lite"/>
    </source>
</evidence>
<dbReference type="InterPro" id="IPR029058">
    <property type="entry name" value="AB_hydrolase_fold"/>
</dbReference>
<keyword evidence="10" id="KW-0156">Chromatin regulator</keyword>
<accession>A0A1B3PDH2</accession>
<evidence type="ECO:0000256" key="1">
    <source>
        <dbReference type="ARBA" id="ARBA00004123"/>
    </source>
</evidence>
<evidence type="ECO:0000256" key="14">
    <source>
        <dbReference type="ARBA" id="ARBA00049086"/>
    </source>
</evidence>
<evidence type="ECO:0000256" key="12">
    <source>
        <dbReference type="ARBA" id="ARBA00023163"/>
    </source>
</evidence>
<feature type="non-terminal residue" evidence="22">
    <location>
        <position position="784"/>
    </location>
</feature>
<dbReference type="Gene3D" id="2.70.160.11">
    <property type="entry name" value="Hnrnp arginine n-methyltransferase1"/>
    <property type="match status" value="1"/>
</dbReference>
<dbReference type="AlphaFoldDB" id="A0A1B3PDH2"/>
<dbReference type="Pfam" id="PF13649">
    <property type="entry name" value="Methyltransf_25"/>
    <property type="match status" value="1"/>
</dbReference>
<comment type="catalytic activity">
    <reaction evidence="14">
        <text>L-arginyl-[protein] + 2 S-adenosyl-L-methionine = N(omega),N(omega)-dimethyl-L-arginyl-[protein] + 2 S-adenosyl-L-homocysteine + 2 H(+)</text>
        <dbReference type="Rhea" id="RHEA:48096"/>
        <dbReference type="Rhea" id="RHEA-COMP:10532"/>
        <dbReference type="Rhea" id="RHEA-COMP:11991"/>
        <dbReference type="ChEBI" id="CHEBI:15378"/>
        <dbReference type="ChEBI" id="CHEBI:29965"/>
        <dbReference type="ChEBI" id="CHEBI:57856"/>
        <dbReference type="ChEBI" id="CHEBI:59789"/>
        <dbReference type="ChEBI" id="CHEBI:61897"/>
        <dbReference type="EC" id="2.1.1.319"/>
    </reaction>
</comment>
<organism evidence="22">
    <name type="scientific">Polypedilum nubifer</name>
    <dbReference type="NCBI Taxonomy" id="54969"/>
    <lineage>
        <taxon>Eukaryota</taxon>
        <taxon>Metazoa</taxon>
        <taxon>Ecdysozoa</taxon>
        <taxon>Arthropoda</taxon>
        <taxon>Hexapoda</taxon>
        <taxon>Insecta</taxon>
        <taxon>Pterygota</taxon>
        <taxon>Neoptera</taxon>
        <taxon>Endopterygota</taxon>
        <taxon>Diptera</taxon>
        <taxon>Nematocera</taxon>
        <taxon>Chironomoidea</taxon>
        <taxon>Chironomidae</taxon>
        <taxon>Chironominae</taxon>
        <taxon>Polypedilum</taxon>
        <taxon>Polypedilum</taxon>
    </lineage>
</organism>
<gene>
    <name evidence="22" type="primary">HMT-20</name>
</gene>
<comment type="subcellular location">
    <subcellularLocation>
        <location evidence="2">Cytoplasm</location>
    </subcellularLocation>
    <subcellularLocation>
        <location evidence="1">Nucleus</location>
    </subcellularLocation>
</comment>
<dbReference type="InterPro" id="IPR005645">
    <property type="entry name" value="FSH-like_dom"/>
</dbReference>
<dbReference type="SUPFAM" id="SSF53335">
    <property type="entry name" value="S-adenosyl-L-methionine-dependent methyltransferases"/>
    <property type="match status" value="1"/>
</dbReference>
<dbReference type="InterPro" id="IPR029063">
    <property type="entry name" value="SAM-dependent_MTases_sf"/>
</dbReference>
<keyword evidence="5" id="KW-0488">Methylation</keyword>
<feature type="compositionally biased region" description="Polar residues" evidence="18">
    <location>
        <begin position="609"/>
        <end position="619"/>
    </location>
</feature>
<reference evidence="22" key="1">
    <citation type="submission" date="2016-01" db="EMBL/GenBank/DDBJ databases">
        <title>Diversity of S-adenosylmethionine dependent methyltransferases of the cryptobiotic chironomid in relation to desiccation stress resistance.</title>
        <authorList>
            <person name="Deviatiiarov R."/>
            <person name="Gusev O."/>
            <person name="Aupov R."/>
            <person name="Cornette R."/>
            <person name="Kikawada T."/>
        </authorList>
    </citation>
    <scope>NUCLEOTIDE SEQUENCE</scope>
</reference>
<dbReference type="FunFam" id="2.70.160.11:FF:000002">
    <property type="entry name" value="Probable histone-arginine methyltransferase CARM1"/>
    <property type="match status" value="1"/>
</dbReference>
<evidence type="ECO:0000259" key="20">
    <source>
        <dbReference type="Pfam" id="PF13649"/>
    </source>
</evidence>
<evidence type="ECO:0000256" key="10">
    <source>
        <dbReference type="ARBA" id="ARBA00022853"/>
    </source>
</evidence>
<dbReference type="Gene3D" id="3.40.50.1820">
    <property type="entry name" value="alpha/beta hydrolase"/>
    <property type="match status" value="1"/>
</dbReference>
<evidence type="ECO:0000256" key="9">
    <source>
        <dbReference type="ARBA" id="ARBA00022691"/>
    </source>
</evidence>
<feature type="region of interest" description="Disordered" evidence="18">
    <location>
        <begin position="592"/>
        <end position="619"/>
    </location>
</feature>
<evidence type="ECO:0000256" key="15">
    <source>
        <dbReference type="ARBA" id="ARBA00055339"/>
    </source>
</evidence>
<protein>
    <recommendedName>
        <fullName evidence="16">Histone-arginine methyltransferase CARMER</fullName>
        <ecNumber evidence="4">2.1.1.319</ecNumber>
    </recommendedName>
</protein>
<dbReference type="CDD" id="cd02440">
    <property type="entry name" value="AdoMet_MTases"/>
    <property type="match status" value="1"/>
</dbReference>
<keyword evidence="6" id="KW-0963">Cytoplasm</keyword>
<feature type="domain" description="Serine hydrolase" evidence="19">
    <location>
        <begin position="589"/>
        <end position="742"/>
    </location>
</feature>
<evidence type="ECO:0000256" key="8">
    <source>
        <dbReference type="ARBA" id="ARBA00022679"/>
    </source>
</evidence>
<keyword evidence="9 17" id="KW-0949">S-adenosyl-L-methionine</keyword>